<dbReference type="GO" id="GO:0015293">
    <property type="term" value="F:symporter activity"/>
    <property type="evidence" value="ECO:0007669"/>
    <property type="project" value="InterPro"/>
</dbReference>
<evidence type="ECO:0000256" key="2">
    <source>
        <dbReference type="ARBA" id="ARBA00022989"/>
    </source>
</evidence>
<proteinExistence type="predicted"/>
<keyword evidence="1 4" id="KW-0812">Transmembrane</keyword>
<sequence>MKRKPFYRILYAQVIAAIFAGVLLGHFLPGEGIAMKPLGDAFINWFA</sequence>
<evidence type="ECO:0000256" key="3">
    <source>
        <dbReference type="ARBA" id="ARBA00023136"/>
    </source>
</evidence>
<reference evidence="5 6" key="1">
    <citation type="submission" date="2016-01" db="EMBL/GenBank/DDBJ databases">
        <authorList>
            <person name="Oliw E.H."/>
        </authorList>
    </citation>
    <scope>NUCLEOTIDE SEQUENCE [LARGE SCALE GENOMIC DNA]</scope>
    <source>
        <strain evidence="5">LMG 27134</strain>
    </source>
</reference>
<dbReference type="GO" id="GO:0016020">
    <property type="term" value="C:membrane"/>
    <property type="evidence" value="ECO:0007669"/>
    <property type="project" value="InterPro"/>
</dbReference>
<protein>
    <submittedName>
        <fullName evidence="5">C4-dicarboxylate transporter DctA</fullName>
    </submittedName>
</protein>
<dbReference type="EMBL" id="FCOK02000089">
    <property type="protein sequence ID" value="SAL68064.1"/>
    <property type="molecule type" value="Genomic_DNA"/>
</dbReference>
<evidence type="ECO:0000313" key="5">
    <source>
        <dbReference type="EMBL" id="SAL68064.1"/>
    </source>
</evidence>
<dbReference type="InterPro" id="IPR036458">
    <property type="entry name" value="Na:dicarbo_symporter_sf"/>
</dbReference>
<dbReference type="AlphaFoldDB" id="A0A158JGX2"/>
<keyword evidence="2 4" id="KW-1133">Transmembrane helix</keyword>
<accession>A0A158JGX2</accession>
<organism evidence="5 6">
    <name type="scientific">Caballeronia udeis</name>
    <dbReference type="NCBI Taxonomy" id="1232866"/>
    <lineage>
        <taxon>Bacteria</taxon>
        <taxon>Pseudomonadati</taxon>
        <taxon>Pseudomonadota</taxon>
        <taxon>Betaproteobacteria</taxon>
        <taxon>Burkholderiales</taxon>
        <taxon>Burkholderiaceae</taxon>
        <taxon>Caballeronia</taxon>
    </lineage>
</organism>
<dbReference type="SUPFAM" id="SSF118215">
    <property type="entry name" value="Proton glutamate symport protein"/>
    <property type="match status" value="1"/>
</dbReference>
<dbReference type="Proteomes" id="UP000054683">
    <property type="component" value="Unassembled WGS sequence"/>
</dbReference>
<feature type="transmembrane region" description="Helical" evidence="4">
    <location>
        <begin position="9"/>
        <end position="28"/>
    </location>
</feature>
<keyword evidence="3 4" id="KW-0472">Membrane</keyword>
<name>A0A158JGX2_9BURK</name>
<gene>
    <name evidence="5" type="ORF">AWB69_07928</name>
</gene>
<evidence type="ECO:0000313" key="6">
    <source>
        <dbReference type="Proteomes" id="UP000054683"/>
    </source>
</evidence>
<evidence type="ECO:0000256" key="4">
    <source>
        <dbReference type="SAM" id="Phobius"/>
    </source>
</evidence>
<evidence type="ECO:0000256" key="1">
    <source>
        <dbReference type="ARBA" id="ARBA00022692"/>
    </source>
</evidence>